<evidence type="ECO:0000256" key="6">
    <source>
        <dbReference type="ARBA" id="ARBA00022970"/>
    </source>
</evidence>
<keyword evidence="4" id="KW-0547">Nucleotide-binding</keyword>
<dbReference type="InterPro" id="IPR003593">
    <property type="entry name" value="AAA+_ATPase"/>
</dbReference>
<dbReference type="InterPro" id="IPR003439">
    <property type="entry name" value="ABC_transporter-like_ATP-bd"/>
</dbReference>
<proteinExistence type="inferred from homology"/>
<dbReference type="InterPro" id="IPR052156">
    <property type="entry name" value="BCAA_Transport_ATP-bd_LivF"/>
</dbReference>
<feature type="domain" description="ABC transporter" evidence="7">
    <location>
        <begin position="4"/>
        <end position="245"/>
    </location>
</feature>
<accession>A0ABZ0J2F5</accession>
<evidence type="ECO:0000256" key="5">
    <source>
        <dbReference type="ARBA" id="ARBA00022840"/>
    </source>
</evidence>
<dbReference type="SMART" id="SM00382">
    <property type="entry name" value="AAA"/>
    <property type="match status" value="2"/>
</dbReference>
<dbReference type="Pfam" id="PF00005">
    <property type="entry name" value="ABC_tran"/>
    <property type="match status" value="2"/>
</dbReference>
<dbReference type="Pfam" id="PF12399">
    <property type="entry name" value="BCA_ABC_TP_C"/>
    <property type="match status" value="1"/>
</dbReference>
<dbReference type="Proteomes" id="UP001303211">
    <property type="component" value="Chromosome"/>
</dbReference>
<dbReference type="Gene3D" id="3.40.50.300">
    <property type="entry name" value="P-loop containing nucleotide triphosphate hydrolases"/>
    <property type="match status" value="2"/>
</dbReference>
<dbReference type="PANTHER" id="PTHR43820:SF4">
    <property type="entry name" value="HIGH-AFFINITY BRANCHED-CHAIN AMINO ACID TRANSPORT ATP-BINDING PROTEIN LIVF"/>
    <property type="match status" value="1"/>
</dbReference>
<evidence type="ECO:0000256" key="4">
    <source>
        <dbReference type="ARBA" id="ARBA00022741"/>
    </source>
</evidence>
<keyword evidence="3" id="KW-1003">Cell membrane</keyword>
<comment type="similarity">
    <text evidence="1">Belongs to the ABC transporter superfamily.</text>
</comment>
<protein>
    <submittedName>
        <fullName evidence="8">ATP-binding cassette domain-containing protein</fullName>
    </submittedName>
</protein>
<dbReference type="PANTHER" id="PTHR43820">
    <property type="entry name" value="HIGH-AFFINITY BRANCHED-CHAIN AMINO ACID TRANSPORT ATP-BINDING PROTEIN LIVF"/>
    <property type="match status" value="1"/>
</dbReference>
<gene>
    <name evidence="8" type="ORF">P4826_11795</name>
</gene>
<evidence type="ECO:0000256" key="3">
    <source>
        <dbReference type="ARBA" id="ARBA00022475"/>
    </source>
</evidence>
<dbReference type="CDD" id="cd03219">
    <property type="entry name" value="ABC_Mj1267_LivG_branched"/>
    <property type="match status" value="1"/>
</dbReference>
<evidence type="ECO:0000259" key="7">
    <source>
        <dbReference type="PROSITE" id="PS50893"/>
    </source>
</evidence>
<dbReference type="PROSITE" id="PS50893">
    <property type="entry name" value="ABC_TRANSPORTER_2"/>
    <property type="match status" value="2"/>
</dbReference>
<dbReference type="SUPFAM" id="SSF52540">
    <property type="entry name" value="P-loop containing nucleoside triphosphate hydrolases"/>
    <property type="match status" value="2"/>
</dbReference>
<keyword evidence="5 8" id="KW-0067">ATP-binding</keyword>
<name>A0ABZ0J2F5_9BURK</name>
<evidence type="ECO:0000256" key="1">
    <source>
        <dbReference type="ARBA" id="ARBA00005417"/>
    </source>
</evidence>
<sequence>MSLLRVEGLRKSFGGVQAVQGVSFALAAGELLALIGPNGAGKSTCFNMLGGQIRPDAGRVLLAGQDITGLPPRVIWRLGVGRTFQIAQTCASFTVLQNLQLALLSHDRRGWRWWRRAGQHRVPDALALLEQVGMQDQADRPCSELAYGDVKRVELAMALAHAPRLLLMDEPTAGMASAERLALMRLVRRLARERAMAVLFTEHSMDVVFGQADRVAVLVRGQLLAQGTPEAMRQDERVQAAYLGGGLEEAPVVAGPHPSLSPEGEGVIPAQPVALAPLGRGRGEGPPQSAPLLAVEHLNAWYGAAHILHGVSLQVGRGEVVALMGRNGAGKSTTLKGIAGLLARTQGRVQLQGQAIHGLPAHQIARLGLGYVPEDRRIFTDLTVLQNLEVGRQAPRHWPDGQPAPHWTPATLFALFPNLGEMPHRPGGQMSGGEQQMLSVARTLMGQPLLVLLDEPSEGVAPLIVAQMARAILQLKARGVGILLSEQNLTLAQAVADRAYVLEKGQIVHEAPMAELARDARARQAYLGL</sequence>
<dbReference type="RefSeq" id="WP_317700585.1">
    <property type="nucleotide sequence ID" value="NZ_CP136921.1"/>
</dbReference>
<dbReference type="InterPro" id="IPR017871">
    <property type="entry name" value="ABC_transporter-like_CS"/>
</dbReference>
<keyword evidence="3" id="KW-0472">Membrane</keyword>
<keyword evidence="9" id="KW-1185">Reference proteome</keyword>
<dbReference type="PROSITE" id="PS00211">
    <property type="entry name" value="ABC_TRANSPORTER_1"/>
    <property type="match status" value="1"/>
</dbReference>
<dbReference type="InterPro" id="IPR032823">
    <property type="entry name" value="BCA_ABC_TP_C"/>
</dbReference>
<evidence type="ECO:0000313" key="9">
    <source>
        <dbReference type="Proteomes" id="UP001303211"/>
    </source>
</evidence>
<dbReference type="GO" id="GO:0005524">
    <property type="term" value="F:ATP binding"/>
    <property type="evidence" value="ECO:0007669"/>
    <property type="project" value="UniProtKB-KW"/>
</dbReference>
<reference evidence="8 9" key="1">
    <citation type="submission" date="2023-03" db="EMBL/GenBank/DDBJ databases">
        <title>Diaphorobacter basophil sp. nov., isolated from a sewage-treatment plant.</title>
        <authorList>
            <person name="Yang K."/>
        </authorList>
    </citation>
    <scope>NUCLEOTIDE SEQUENCE [LARGE SCALE GENOMIC DNA]</scope>
    <source>
        <strain evidence="8 9">Y-1</strain>
    </source>
</reference>
<evidence type="ECO:0000256" key="2">
    <source>
        <dbReference type="ARBA" id="ARBA00022448"/>
    </source>
</evidence>
<evidence type="ECO:0000313" key="8">
    <source>
        <dbReference type="EMBL" id="WOO31099.1"/>
    </source>
</evidence>
<dbReference type="InterPro" id="IPR027417">
    <property type="entry name" value="P-loop_NTPase"/>
</dbReference>
<dbReference type="CDD" id="cd03224">
    <property type="entry name" value="ABC_TM1139_LivF_branched"/>
    <property type="match status" value="1"/>
</dbReference>
<organism evidence="8 9">
    <name type="scientific">Diaphorobacter limosus</name>
    <dbReference type="NCBI Taxonomy" id="3036128"/>
    <lineage>
        <taxon>Bacteria</taxon>
        <taxon>Pseudomonadati</taxon>
        <taxon>Pseudomonadota</taxon>
        <taxon>Betaproteobacteria</taxon>
        <taxon>Burkholderiales</taxon>
        <taxon>Comamonadaceae</taxon>
        <taxon>Diaphorobacter</taxon>
    </lineage>
</organism>
<feature type="domain" description="ABC transporter" evidence="7">
    <location>
        <begin position="293"/>
        <end position="529"/>
    </location>
</feature>
<keyword evidence="2" id="KW-0813">Transport</keyword>
<dbReference type="EMBL" id="CP136921">
    <property type="protein sequence ID" value="WOO31099.1"/>
    <property type="molecule type" value="Genomic_DNA"/>
</dbReference>
<keyword evidence="6" id="KW-0029">Amino-acid transport</keyword>